<keyword evidence="1" id="KW-0235">DNA replication</keyword>
<dbReference type="AlphaFoldDB" id="A0A0B5EZZ4"/>
<evidence type="ECO:0000259" key="4">
    <source>
        <dbReference type="Pfam" id="PF00772"/>
    </source>
</evidence>
<feature type="region of interest" description="Disordered" evidence="3">
    <location>
        <begin position="334"/>
        <end position="385"/>
    </location>
</feature>
<dbReference type="GO" id="GO:0003677">
    <property type="term" value="F:DNA binding"/>
    <property type="evidence" value="ECO:0007669"/>
    <property type="project" value="UniProtKB-KW"/>
</dbReference>
<organism evidence="5 6">
    <name type="scientific">Streptomyces albus (strain ATCC 21838 / DSM 41398 / FERM P-419 / JCM 4703 / NBRC 107858)</name>
    <dbReference type="NCBI Taxonomy" id="1081613"/>
    <lineage>
        <taxon>Bacteria</taxon>
        <taxon>Bacillati</taxon>
        <taxon>Actinomycetota</taxon>
        <taxon>Actinomycetes</taxon>
        <taxon>Kitasatosporales</taxon>
        <taxon>Streptomycetaceae</taxon>
        <taxon>Streptomyces</taxon>
    </lineage>
</organism>
<dbReference type="PANTHER" id="PTHR30153:SF2">
    <property type="entry name" value="REPLICATIVE DNA HELICASE"/>
    <property type="match status" value="1"/>
</dbReference>
<dbReference type="GO" id="GO:0005524">
    <property type="term" value="F:ATP binding"/>
    <property type="evidence" value="ECO:0007669"/>
    <property type="project" value="InterPro"/>
</dbReference>
<keyword evidence="6" id="KW-1185">Reference proteome</keyword>
<feature type="compositionally biased region" description="Low complexity" evidence="3">
    <location>
        <begin position="352"/>
        <end position="370"/>
    </location>
</feature>
<dbReference type="Gene3D" id="1.10.860.10">
    <property type="entry name" value="DNAb Helicase, Chain A"/>
    <property type="match status" value="2"/>
</dbReference>
<evidence type="ECO:0000256" key="1">
    <source>
        <dbReference type="ARBA" id="ARBA00022705"/>
    </source>
</evidence>
<proteinExistence type="predicted"/>
<dbReference type="InterPro" id="IPR016136">
    <property type="entry name" value="DNA_helicase_N/primase_C"/>
</dbReference>
<dbReference type="Proteomes" id="UP000031523">
    <property type="component" value="Chromosome"/>
</dbReference>
<dbReference type="GO" id="GO:0005829">
    <property type="term" value="C:cytosol"/>
    <property type="evidence" value="ECO:0007669"/>
    <property type="project" value="TreeGrafter"/>
</dbReference>
<feature type="domain" description="DNA helicase DnaB-like N-terminal" evidence="4">
    <location>
        <begin position="193"/>
        <end position="267"/>
    </location>
</feature>
<dbReference type="EMBL" id="CP010519">
    <property type="protein sequence ID" value="AJE87394.1"/>
    <property type="molecule type" value="Genomic_DNA"/>
</dbReference>
<dbReference type="PANTHER" id="PTHR30153">
    <property type="entry name" value="REPLICATIVE DNA HELICASE DNAB"/>
    <property type="match status" value="1"/>
</dbReference>
<evidence type="ECO:0000256" key="2">
    <source>
        <dbReference type="ARBA" id="ARBA00023125"/>
    </source>
</evidence>
<dbReference type="KEGG" id="sals:SLNWT_7018"/>
<sequence length="385" mass="41832">MAPPTERHDDGALQELPPPGPVHYAEQALLGALLLEPHRLGTLTDLEPGHFSNAAHGTLFAAMRATPAPDPARHPAAPIWLNTVLAAARPEAPGLNAPYLHALVQACSWPRHTPAYARMIEAEHARHRLWGAAERLVQSVHDACLPHPVQTMLAEADSLAQVVEDIAVRFPPRSGVLPRAPEPLPLPASADAETIEEERLVLATATAHPADVASVRWLAAGDFTRPLYAGLWRCLTALVQRHEPVDPVTVLWEAQQRGLIDHDSDPGEVLRLLAEPAGALEHWSQRTLQRSLLASAERTGRRVGAYARDPANTPFQLVVGTRRALADIQALRTRWQHATDTTPARRKHPRPATRAGPPTTTAPHTTRAARQPPPAPAARPRARPP</sequence>
<keyword evidence="2" id="KW-0238">DNA-binding</keyword>
<feature type="domain" description="DNA helicase DnaB-like N-terminal" evidence="4">
    <location>
        <begin position="24"/>
        <end position="121"/>
    </location>
</feature>
<dbReference type="GO" id="GO:0006260">
    <property type="term" value="P:DNA replication"/>
    <property type="evidence" value="ECO:0007669"/>
    <property type="project" value="UniProtKB-KW"/>
</dbReference>
<accession>A0A0B5EZZ4</accession>
<feature type="region of interest" description="Disordered" evidence="3">
    <location>
        <begin position="1"/>
        <end position="21"/>
    </location>
</feature>
<dbReference type="InterPro" id="IPR036185">
    <property type="entry name" value="DNA_heli_DnaB-like_N_sf"/>
</dbReference>
<reference evidence="5 6" key="1">
    <citation type="submission" date="2015-01" db="EMBL/GenBank/DDBJ databases">
        <title>Enhanced salinomycin production by adjusting the supply of polyketide extender units in Streptomyce albus DSM 41398.</title>
        <authorList>
            <person name="Lu C."/>
        </authorList>
    </citation>
    <scope>NUCLEOTIDE SEQUENCE [LARGE SCALE GENOMIC DNA]</scope>
    <source>
        <strain evidence="6">ATCC 21838 / DSM 41398 / FERM P-419 / JCM 4703 / NBRC 107858</strain>
    </source>
</reference>
<dbReference type="InterPro" id="IPR007693">
    <property type="entry name" value="DNA_helicase_DnaB-like_N"/>
</dbReference>
<evidence type="ECO:0000313" key="5">
    <source>
        <dbReference type="EMBL" id="AJE87394.1"/>
    </source>
</evidence>
<evidence type="ECO:0000256" key="3">
    <source>
        <dbReference type="SAM" id="MobiDB-lite"/>
    </source>
</evidence>
<dbReference type="Pfam" id="PF00772">
    <property type="entry name" value="DnaB"/>
    <property type="match status" value="2"/>
</dbReference>
<name>A0A0B5EZZ4_STRA4</name>
<gene>
    <name evidence="5" type="ORF">SLNWT_7018</name>
</gene>
<feature type="compositionally biased region" description="Basic and acidic residues" evidence="3">
    <location>
        <begin position="1"/>
        <end position="11"/>
    </location>
</feature>
<protein>
    <recommendedName>
        <fullName evidence="4">DNA helicase DnaB-like N-terminal domain-containing protein</fullName>
    </recommendedName>
</protein>
<evidence type="ECO:0000313" key="6">
    <source>
        <dbReference type="Proteomes" id="UP000031523"/>
    </source>
</evidence>
<dbReference type="GO" id="GO:0003678">
    <property type="term" value="F:DNA helicase activity"/>
    <property type="evidence" value="ECO:0007669"/>
    <property type="project" value="InterPro"/>
</dbReference>
<dbReference type="SUPFAM" id="SSF48024">
    <property type="entry name" value="N-terminal domain of DnaB helicase"/>
    <property type="match status" value="2"/>
</dbReference>